<feature type="transmembrane region" description="Helical" evidence="8">
    <location>
        <begin position="49"/>
        <end position="73"/>
    </location>
</feature>
<keyword evidence="4" id="KW-0547">Nucleotide-binding</keyword>
<dbReference type="PANTHER" id="PTHR43065:SF34">
    <property type="entry name" value="SPORULATION KINASE A"/>
    <property type="match status" value="1"/>
</dbReference>
<protein>
    <recommendedName>
        <fullName evidence="2">histidine kinase</fullName>
        <ecNumber evidence="2">2.7.13.3</ecNumber>
    </recommendedName>
</protein>
<evidence type="ECO:0000313" key="13">
    <source>
        <dbReference type="Proteomes" id="UP000264294"/>
    </source>
</evidence>
<proteinExistence type="predicted"/>
<dbReference type="Proteomes" id="UP000029389">
    <property type="component" value="Unassembled WGS sequence"/>
</dbReference>
<keyword evidence="3" id="KW-0808">Transferase</keyword>
<dbReference type="EMBL" id="QVOD01000003">
    <property type="protein sequence ID" value="RFT68157.1"/>
    <property type="molecule type" value="Genomic_DNA"/>
</dbReference>
<dbReference type="CDD" id="cd00075">
    <property type="entry name" value="HATPase"/>
    <property type="match status" value="1"/>
</dbReference>
<feature type="transmembrane region" description="Helical" evidence="8">
    <location>
        <begin position="12"/>
        <end position="29"/>
    </location>
</feature>
<keyword evidence="8" id="KW-0472">Membrane</keyword>
<keyword evidence="8" id="KW-1133">Transmembrane helix</keyword>
<dbReference type="EC" id="2.7.13.3" evidence="2"/>
<comment type="catalytic activity">
    <reaction evidence="1">
        <text>ATP + protein L-histidine = ADP + protein N-phospho-L-histidine.</text>
        <dbReference type="EC" id="2.7.13.3"/>
    </reaction>
</comment>
<evidence type="ECO:0000256" key="3">
    <source>
        <dbReference type="ARBA" id="ARBA00022679"/>
    </source>
</evidence>
<dbReference type="GO" id="GO:0000160">
    <property type="term" value="P:phosphorelay signal transduction system"/>
    <property type="evidence" value="ECO:0007669"/>
    <property type="project" value="UniProtKB-KW"/>
</dbReference>
<evidence type="ECO:0000256" key="2">
    <source>
        <dbReference type="ARBA" id="ARBA00012438"/>
    </source>
</evidence>
<dbReference type="Pfam" id="PF20971">
    <property type="entry name" value="MASE12"/>
    <property type="match status" value="1"/>
</dbReference>
<evidence type="ECO:0000256" key="6">
    <source>
        <dbReference type="ARBA" id="ARBA00022840"/>
    </source>
</evidence>
<sequence>MNKGYIFEKEEIKALKIFLSLFFIIFFVYDFAEKLIVLLKGEGKESAEIFMEGLGPWLYASMILLFFTGIYFMKWKNPFIVKYIILIGYNVLDFIHNFLIYYGSDTEFDGGNIVEGFLILFAPIFVNKRYFWLVAGVIVGKYALMGLVVKSFIIVIPIALCSVFAIICWIILLRFQSYIRTLEMMDKEIQKTEKLATIGKMATVIGYKIRRPLVKLKELIVSQGEKYPEDKIYSEIMKQEVERINTIATELMGFEKSKLLESDTHHIKDILNYVIQIIEKSALEQGVKIDAIYNKDIPLITCDEKKLKQVFLNLIKNAIEAMSIGGTITVEARGEEKVLIVQIQDEGCGIPKDKISTLNEAFYTTKEHGTGLGLVVTDKIIKDHRGTLRFDSEVGVGTTVEVVLPI</sequence>
<feature type="transmembrane region" description="Helical" evidence="8">
    <location>
        <begin position="154"/>
        <end position="175"/>
    </location>
</feature>
<dbReference type="PATRIC" id="fig|1405.8.peg.1992"/>
<dbReference type="RefSeq" id="WP_042980491.1">
    <property type="nucleotide sequence ID" value="NZ_JMQC01000008.1"/>
</dbReference>
<keyword evidence="7" id="KW-0902">Two-component regulatory system</keyword>
<evidence type="ECO:0000256" key="5">
    <source>
        <dbReference type="ARBA" id="ARBA00022777"/>
    </source>
</evidence>
<dbReference type="SUPFAM" id="SSF55874">
    <property type="entry name" value="ATPase domain of HSP90 chaperone/DNA topoisomerase II/histidine kinase"/>
    <property type="match status" value="1"/>
</dbReference>
<dbReference type="SMART" id="SM00387">
    <property type="entry name" value="HATPase_c"/>
    <property type="match status" value="1"/>
</dbReference>
<gene>
    <name evidence="11" type="ORF">D0U04_04625</name>
    <name evidence="10" type="ORF">DJ93_1796</name>
</gene>
<dbReference type="InterPro" id="IPR003594">
    <property type="entry name" value="HATPase_dom"/>
</dbReference>
<keyword evidence="8" id="KW-0812">Transmembrane</keyword>
<dbReference type="PRINTS" id="PR00344">
    <property type="entry name" value="BCTRLSENSOR"/>
</dbReference>
<evidence type="ECO:0000313" key="11">
    <source>
        <dbReference type="EMBL" id="RFT68157.1"/>
    </source>
</evidence>
<dbReference type="InterPro" id="IPR036890">
    <property type="entry name" value="HATPase_C_sf"/>
</dbReference>
<evidence type="ECO:0000256" key="4">
    <source>
        <dbReference type="ARBA" id="ARBA00022741"/>
    </source>
</evidence>
<dbReference type="PANTHER" id="PTHR43065">
    <property type="entry name" value="SENSOR HISTIDINE KINASE"/>
    <property type="match status" value="1"/>
</dbReference>
<dbReference type="PROSITE" id="PS50109">
    <property type="entry name" value="HIS_KIN"/>
    <property type="match status" value="1"/>
</dbReference>
<dbReference type="InterPro" id="IPR004358">
    <property type="entry name" value="Sig_transdc_His_kin-like_C"/>
</dbReference>
<dbReference type="InterPro" id="IPR048436">
    <property type="entry name" value="MASE12"/>
</dbReference>
<dbReference type="AlphaFoldDB" id="A0A090YZL7"/>
<accession>A0A090YZL7</accession>
<reference evidence="11 13" key="2">
    <citation type="submission" date="2018-08" db="EMBL/GenBank/DDBJ databases">
        <title>Bacillus clarus sp. nov. strain PS00077A.</title>
        <authorList>
            <person name="Mendez Acevedo M."/>
            <person name="Carroll L."/>
            <person name="Mukherjee M."/>
            <person name="Wiedmann M."/>
            <person name="Kovac J."/>
        </authorList>
    </citation>
    <scope>NUCLEOTIDE SEQUENCE [LARGE SCALE GENOMIC DNA]</scope>
    <source>
        <strain evidence="11 13">PS00077A</strain>
    </source>
</reference>
<evidence type="ECO:0000256" key="1">
    <source>
        <dbReference type="ARBA" id="ARBA00000085"/>
    </source>
</evidence>
<organism evidence="10 12">
    <name type="scientific">Bacillus clarus</name>
    <dbReference type="NCBI Taxonomy" id="2338372"/>
    <lineage>
        <taxon>Bacteria</taxon>
        <taxon>Bacillati</taxon>
        <taxon>Bacillota</taxon>
        <taxon>Bacilli</taxon>
        <taxon>Bacillales</taxon>
        <taxon>Bacillaceae</taxon>
        <taxon>Bacillus</taxon>
        <taxon>Bacillus cereus group</taxon>
    </lineage>
</organism>
<evidence type="ECO:0000313" key="10">
    <source>
        <dbReference type="EMBL" id="KFN03832.1"/>
    </source>
</evidence>
<comment type="caution">
    <text evidence="10">The sequence shown here is derived from an EMBL/GenBank/DDBJ whole genome shotgun (WGS) entry which is preliminary data.</text>
</comment>
<evidence type="ECO:0000259" key="9">
    <source>
        <dbReference type="PROSITE" id="PS50109"/>
    </source>
</evidence>
<keyword evidence="6" id="KW-0067">ATP-binding</keyword>
<dbReference type="Pfam" id="PF02518">
    <property type="entry name" value="HATPase_c"/>
    <property type="match status" value="1"/>
</dbReference>
<dbReference type="GO" id="GO:0005524">
    <property type="term" value="F:ATP binding"/>
    <property type="evidence" value="ECO:0007669"/>
    <property type="project" value="UniProtKB-KW"/>
</dbReference>
<dbReference type="EMBL" id="JMQC01000008">
    <property type="protein sequence ID" value="KFN03832.1"/>
    <property type="molecule type" value="Genomic_DNA"/>
</dbReference>
<dbReference type="Proteomes" id="UP000264294">
    <property type="component" value="Unassembled WGS sequence"/>
</dbReference>
<feature type="transmembrane region" description="Helical" evidence="8">
    <location>
        <begin position="80"/>
        <end position="102"/>
    </location>
</feature>
<dbReference type="STRING" id="1405.B7492_25450"/>
<name>A0A090YZL7_9BACI</name>
<keyword evidence="5 10" id="KW-0418">Kinase</keyword>
<evidence type="ECO:0000256" key="7">
    <source>
        <dbReference type="ARBA" id="ARBA00023012"/>
    </source>
</evidence>
<dbReference type="Gene3D" id="3.30.565.10">
    <property type="entry name" value="Histidine kinase-like ATPase, C-terminal domain"/>
    <property type="match status" value="1"/>
</dbReference>
<keyword evidence="13" id="KW-1185">Reference proteome</keyword>
<dbReference type="GO" id="GO:0004673">
    <property type="term" value="F:protein histidine kinase activity"/>
    <property type="evidence" value="ECO:0007669"/>
    <property type="project" value="UniProtKB-EC"/>
</dbReference>
<evidence type="ECO:0000313" key="12">
    <source>
        <dbReference type="Proteomes" id="UP000029389"/>
    </source>
</evidence>
<reference evidence="10 12" key="1">
    <citation type="submission" date="2014-04" db="EMBL/GenBank/DDBJ databases">
        <authorList>
            <person name="Bishop-Lilly K.A."/>
            <person name="Broomall S.M."/>
            <person name="Chain P.S."/>
            <person name="Chertkov O."/>
            <person name="Coyne S.R."/>
            <person name="Daligault H.E."/>
            <person name="Davenport K.W."/>
            <person name="Erkkila T."/>
            <person name="Frey K.G."/>
            <person name="Gibbons H.S."/>
            <person name="Gu W."/>
            <person name="Jaissle J."/>
            <person name="Johnson S.L."/>
            <person name="Koroleva G.I."/>
            <person name="Ladner J.T."/>
            <person name="Lo C.-C."/>
            <person name="Minogue T.D."/>
            <person name="Munk C."/>
            <person name="Palacios G.F."/>
            <person name="Redden C.L."/>
            <person name="Rosenzweig C.N."/>
            <person name="Scholz M.B."/>
            <person name="Teshima H."/>
            <person name="Xu Y."/>
        </authorList>
    </citation>
    <scope>NUCLEOTIDE SEQUENCE [LARGE SCALE GENOMIC DNA]</scope>
    <source>
        <strain evidence="10 12">BHP</strain>
    </source>
</reference>
<dbReference type="InterPro" id="IPR005467">
    <property type="entry name" value="His_kinase_dom"/>
</dbReference>
<evidence type="ECO:0000256" key="8">
    <source>
        <dbReference type="SAM" id="Phobius"/>
    </source>
</evidence>
<feature type="domain" description="Histidine kinase" evidence="9">
    <location>
        <begin position="204"/>
        <end position="406"/>
    </location>
</feature>